<dbReference type="AlphaFoldDB" id="A0A5E4UYY4"/>
<gene>
    <name evidence="10" type="primary">potB_1</name>
    <name evidence="10" type="ORF">PNO31109_02326</name>
</gene>
<evidence type="ECO:0000256" key="4">
    <source>
        <dbReference type="ARBA" id="ARBA00022475"/>
    </source>
</evidence>
<evidence type="ECO:0000256" key="6">
    <source>
        <dbReference type="ARBA" id="ARBA00022989"/>
    </source>
</evidence>
<organism evidence="10 11">
    <name type="scientific">Pandoraea nosoerga</name>
    <dbReference type="NCBI Taxonomy" id="2508296"/>
    <lineage>
        <taxon>Bacteria</taxon>
        <taxon>Pseudomonadati</taxon>
        <taxon>Pseudomonadota</taxon>
        <taxon>Betaproteobacteria</taxon>
        <taxon>Burkholderiales</taxon>
        <taxon>Burkholderiaceae</taxon>
        <taxon>Pandoraea</taxon>
    </lineage>
</organism>
<dbReference type="PANTHER" id="PTHR42929">
    <property type="entry name" value="INNER MEMBRANE ABC TRANSPORTER PERMEASE PROTEIN YDCU-RELATED-RELATED"/>
    <property type="match status" value="1"/>
</dbReference>
<keyword evidence="5 8" id="KW-0812">Transmembrane</keyword>
<protein>
    <submittedName>
        <fullName evidence="10">Spermidine/putrescine transport system permease protein PotB</fullName>
    </submittedName>
</protein>
<sequence>MNAATSRPGSPGATEAAAMPDMKAVRAMSPEAARHRRAGWALVVPATLYFIVLLAVPLVLTFVLSLHGFDANLGGVLPTISLQHYVDILTDSYFYEIFLRTLLLSAGVTLLCVLVGVPEAYFLFRMRDPWRSLCLVLVLGPLLISVVVRTLGWSILLGREGLVNTVLARLGLIDHPLQMLFTMGAVTVALVHVLVPLMVLSVWTSLTRLDPAVANAARSLGAGRATVMWRVVLPQITPGILSGSLIVFALTASAFATPALIGGRRLKVVATTAYDEFLGTLNWPLGAAIAIVLLVVNVAIISGYNRALEKRFTRRLG</sequence>
<dbReference type="Gene3D" id="1.10.3720.10">
    <property type="entry name" value="MetI-like"/>
    <property type="match status" value="1"/>
</dbReference>
<evidence type="ECO:0000256" key="3">
    <source>
        <dbReference type="ARBA" id="ARBA00022448"/>
    </source>
</evidence>
<feature type="transmembrane region" description="Helical" evidence="8">
    <location>
        <begin position="97"/>
        <end position="121"/>
    </location>
</feature>
<evidence type="ECO:0000256" key="5">
    <source>
        <dbReference type="ARBA" id="ARBA00022692"/>
    </source>
</evidence>
<evidence type="ECO:0000256" key="8">
    <source>
        <dbReference type="RuleBase" id="RU363032"/>
    </source>
</evidence>
<dbReference type="InterPro" id="IPR035906">
    <property type="entry name" value="MetI-like_sf"/>
</dbReference>
<evidence type="ECO:0000313" key="11">
    <source>
        <dbReference type="Proteomes" id="UP000367825"/>
    </source>
</evidence>
<feature type="transmembrane region" description="Helical" evidence="8">
    <location>
        <begin position="133"/>
        <end position="157"/>
    </location>
</feature>
<feature type="transmembrane region" description="Helical" evidence="8">
    <location>
        <begin position="281"/>
        <end position="304"/>
    </location>
</feature>
<proteinExistence type="inferred from homology"/>
<keyword evidence="6 8" id="KW-1133">Transmembrane helix</keyword>
<evidence type="ECO:0000313" key="10">
    <source>
        <dbReference type="EMBL" id="VVE05188.1"/>
    </source>
</evidence>
<dbReference type="Proteomes" id="UP000367825">
    <property type="component" value="Unassembled WGS sequence"/>
</dbReference>
<comment type="similarity">
    <text evidence="2">Belongs to the binding-protein-dependent transport system permease family. CysTW subfamily.</text>
</comment>
<feature type="domain" description="ABC transmembrane type-1" evidence="9">
    <location>
        <begin position="98"/>
        <end position="304"/>
    </location>
</feature>
<dbReference type="SUPFAM" id="SSF161098">
    <property type="entry name" value="MetI-like"/>
    <property type="match status" value="1"/>
</dbReference>
<feature type="transmembrane region" description="Helical" evidence="8">
    <location>
        <begin position="38"/>
        <end position="64"/>
    </location>
</feature>
<feature type="transmembrane region" description="Helical" evidence="8">
    <location>
        <begin position="177"/>
        <end position="200"/>
    </location>
</feature>
<keyword evidence="11" id="KW-1185">Reference proteome</keyword>
<dbReference type="InterPro" id="IPR000515">
    <property type="entry name" value="MetI-like"/>
</dbReference>
<accession>A0A5E4UYY4</accession>
<keyword evidence="4" id="KW-1003">Cell membrane</keyword>
<comment type="subcellular location">
    <subcellularLocation>
        <location evidence="1 8">Cell membrane</location>
        <topology evidence="1 8">Multi-pass membrane protein</topology>
    </subcellularLocation>
</comment>
<name>A0A5E4UYY4_9BURK</name>
<dbReference type="PROSITE" id="PS50928">
    <property type="entry name" value="ABC_TM1"/>
    <property type="match status" value="1"/>
</dbReference>
<dbReference type="GO" id="GO:0055085">
    <property type="term" value="P:transmembrane transport"/>
    <property type="evidence" value="ECO:0007669"/>
    <property type="project" value="InterPro"/>
</dbReference>
<keyword evidence="7 8" id="KW-0472">Membrane</keyword>
<dbReference type="PANTHER" id="PTHR42929:SF5">
    <property type="entry name" value="ABC TRANSPORTER PERMEASE PROTEIN"/>
    <property type="match status" value="1"/>
</dbReference>
<feature type="transmembrane region" description="Helical" evidence="8">
    <location>
        <begin position="240"/>
        <end position="261"/>
    </location>
</feature>
<dbReference type="CDD" id="cd06261">
    <property type="entry name" value="TM_PBP2"/>
    <property type="match status" value="1"/>
</dbReference>
<evidence type="ECO:0000256" key="1">
    <source>
        <dbReference type="ARBA" id="ARBA00004651"/>
    </source>
</evidence>
<dbReference type="EMBL" id="CABPSC010000008">
    <property type="protein sequence ID" value="VVE05188.1"/>
    <property type="molecule type" value="Genomic_DNA"/>
</dbReference>
<evidence type="ECO:0000256" key="7">
    <source>
        <dbReference type="ARBA" id="ARBA00023136"/>
    </source>
</evidence>
<keyword evidence="3 8" id="KW-0813">Transport</keyword>
<dbReference type="GO" id="GO:0005886">
    <property type="term" value="C:plasma membrane"/>
    <property type="evidence" value="ECO:0007669"/>
    <property type="project" value="UniProtKB-SubCell"/>
</dbReference>
<dbReference type="Pfam" id="PF00528">
    <property type="entry name" value="BPD_transp_1"/>
    <property type="match status" value="1"/>
</dbReference>
<evidence type="ECO:0000256" key="2">
    <source>
        <dbReference type="ARBA" id="ARBA00007069"/>
    </source>
</evidence>
<evidence type="ECO:0000259" key="9">
    <source>
        <dbReference type="PROSITE" id="PS50928"/>
    </source>
</evidence>
<reference evidence="10 11" key="1">
    <citation type="submission" date="2019-08" db="EMBL/GenBank/DDBJ databases">
        <authorList>
            <person name="Peeters C."/>
        </authorList>
    </citation>
    <scope>NUCLEOTIDE SEQUENCE [LARGE SCALE GENOMIC DNA]</scope>
    <source>
        <strain evidence="10 11">LMG 31109</strain>
    </source>
</reference>